<keyword evidence="1" id="KW-0472">Membrane</keyword>
<feature type="transmembrane region" description="Helical" evidence="1">
    <location>
        <begin position="163"/>
        <end position="184"/>
    </location>
</feature>
<gene>
    <name evidence="2" type="ORF">FC84_GL000428</name>
</gene>
<keyword evidence="1" id="KW-0812">Transmembrane</keyword>
<accession>A0A0R2BLB5</accession>
<protein>
    <submittedName>
        <fullName evidence="2">Uncharacterized protein</fullName>
    </submittedName>
</protein>
<evidence type="ECO:0000313" key="2">
    <source>
        <dbReference type="EMBL" id="KRM78628.1"/>
    </source>
</evidence>
<organism evidence="2 3">
    <name type="scientific">Lapidilactobacillus dextrinicus DSM 20335</name>
    <dbReference type="NCBI Taxonomy" id="1423738"/>
    <lineage>
        <taxon>Bacteria</taxon>
        <taxon>Bacillati</taxon>
        <taxon>Bacillota</taxon>
        <taxon>Bacilli</taxon>
        <taxon>Lactobacillales</taxon>
        <taxon>Lactobacillaceae</taxon>
        <taxon>Lapidilactobacillus</taxon>
    </lineage>
</organism>
<reference evidence="2 3" key="1">
    <citation type="journal article" date="2015" name="Genome Announc.">
        <title>Expanding the biotechnology potential of lactobacilli through comparative genomics of 213 strains and associated genera.</title>
        <authorList>
            <person name="Sun Z."/>
            <person name="Harris H.M."/>
            <person name="McCann A."/>
            <person name="Guo C."/>
            <person name="Argimon S."/>
            <person name="Zhang W."/>
            <person name="Yang X."/>
            <person name="Jeffery I.B."/>
            <person name="Cooney J.C."/>
            <person name="Kagawa T.F."/>
            <person name="Liu W."/>
            <person name="Song Y."/>
            <person name="Salvetti E."/>
            <person name="Wrobel A."/>
            <person name="Rasinkangas P."/>
            <person name="Parkhill J."/>
            <person name="Rea M.C."/>
            <person name="O'Sullivan O."/>
            <person name="Ritari J."/>
            <person name="Douillard F.P."/>
            <person name="Paul Ross R."/>
            <person name="Yang R."/>
            <person name="Briner A.E."/>
            <person name="Felis G.E."/>
            <person name="de Vos W.M."/>
            <person name="Barrangou R."/>
            <person name="Klaenhammer T.R."/>
            <person name="Caufield P.W."/>
            <person name="Cui Y."/>
            <person name="Zhang H."/>
            <person name="O'Toole P.W."/>
        </authorList>
    </citation>
    <scope>NUCLEOTIDE SEQUENCE [LARGE SCALE GENOMIC DNA]</scope>
    <source>
        <strain evidence="2 3">DSM 20335</strain>
    </source>
</reference>
<dbReference type="InterPro" id="IPR021354">
    <property type="entry name" value="DUF2975"/>
</dbReference>
<keyword evidence="1" id="KW-1133">Transmembrane helix</keyword>
<feature type="transmembrane region" description="Helical" evidence="1">
    <location>
        <begin position="12"/>
        <end position="33"/>
    </location>
</feature>
<name>A0A0R2BLB5_9LACO</name>
<sequence>MLVNQSKMSNFFINLSLLLVRIGEILLGVAIVLDPLIFATLIRARLLNNSNGKYLSFMPIGPQNSINSVGIIKSTIPRNIPVWLLFSITVISIIVLMGYLLIFNFLIKILKNIRSEEYFIAANIHSFSHIIHLGIVQIILYAVSFFITYIGYHQIGETQPLQFNFSSFIIFILLIVSWVFYIVLKHGVALQEDNDSMI</sequence>
<keyword evidence="3" id="KW-1185">Reference proteome</keyword>
<feature type="transmembrane region" description="Helical" evidence="1">
    <location>
        <begin position="83"/>
        <end position="107"/>
    </location>
</feature>
<evidence type="ECO:0000313" key="3">
    <source>
        <dbReference type="Proteomes" id="UP000051813"/>
    </source>
</evidence>
<dbReference type="Pfam" id="PF11188">
    <property type="entry name" value="DUF2975"/>
    <property type="match status" value="1"/>
</dbReference>
<dbReference type="PATRIC" id="fig|1423738.3.peg.438"/>
<comment type="caution">
    <text evidence="2">The sequence shown here is derived from an EMBL/GenBank/DDBJ whole genome shotgun (WGS) entry which is preliminary data.</text>
</comment>
<dbReference type="AlphaFoldDB" id="A0A0R2BLB5"/>
<dbReference type="RefSeq" id="WP_057757067.1">
    <property type="nucleotide sequence ID" value="NZ_AYYK01000014.1"/>
</dbReference>
<feature type="transmembrane region" description="Helical" evidence="1">
    <location>
        <begin position="127"/>
        <end position="151"/>
    </location>
</feature>
<evidence type="ECO:0000256" key="1">
    <source>
        <dbReference type="SAM" id="Phobius"/>
    </source>
</evidence>
<dbReference type="Proteomes" id="UP000051813">
    <property type="component" value="Unassembled WGS sequence"/>
</dbReference>
<dbReference type="EMBL" id="AYYK01000014">
    <property type="protein sequence ID" value="KRM78628.1"/>
    <property type="molecule type" value="Genomic_DNA"/>
</dbReference>
<proteinExistence type="predicted"/>